<evidence type="ECO:0000313" key="3">
    <source>
        <dbReference type="Proteomes" id="UP001497457"/>
    </source>
</evidence>
<dbReference type="InterPro" id="IPR006553">
    <property type="entry name" value="Leu-rich_rpt_Cys-con_subtyp"/>
</dbReference>
<name>A0ABC9E8W6_9POAL</name>
<protein>
    <recommendedName>
        <fullName evidence="1">F-box domain-containing protein</fullName>
    </recommendedName>
</protein>
<dbReference type="EMBL" id="OZ075146">
    <property type="protein sequence ID" value="CAL5053193.1"/>
    <property type="molecule type" value="Genomic_DNA"/>
</dbReference>
<dbReference type="SUPFAM" id="SSF52047">
    <property type="entry name" value="RNI-like"/>
    <property type="match status" value="1"/>
</dbReference>
<dbReference type="Pfam" id="PF13516">
    <property type="entry name" value="LRR_6"/>
    <property type="match status" value="1"/>
</dbReference>
<dbReference type="AlphaFoldDB" id="A0ABC9E8W6"/>
<reference evidence="2" key="1">
    <citation type="submission" date="2024-10" db="EMBL/GenBank/DDBJ databases">
        <authorList>
            <person name="Ryan C."/>
        </authorList>
    </citation>
    <scope>NUCLEOTIDE SEQUENCE [LARGE SCALE GENOMIC DNA]</scope>
</reference>
<dbReference type="Proteomes" id="UP001497457">
    <property type="component" value="Chromosome 36b"/>
</dbReference>
<accession>A0ABC9E8W6</accession>
<dbReference type="FunFam" id="1.20.1280.50:FF:000023">
    <property type="entry name" value="F-box/LRR-repeat protein 4"/>
    <property type="match status" value="1"/>
</dbReference>
<dbReference type="PANTHER" id="PTHR13318:SF216">
    <property type="entry name" value="F-BOX DOMAIN CONTAINING PROTEIN"/>
    <property type="match status" value="1"/>
</dbReference>
<dbReference type="SMART" id="SM00367">
    <property type="entry name" value="LRR_CC"/>
    <property type="match status" value="4"/>
</dbReference>
<keyword evidence="3" id="KW-1185">Reference proteome</keyword>
<evidence type="ECO:0000259" key="1">
    <source>
        <dbReference type="PROSITE" id="PS50181"/>
    </source>
</evidence>
<dbReference type="Gene3D" id="3.80.10.10">
    <property type="entry name" value="Ribonuclease Inhibitor"/>
    <property type="match status" value="2"/>
</dbReference>
<dbReference type="Pfam" id="PF00646">
    <property type="entry name" value="F-box"/>
    <property type="match status" value="1"/>
</dbReference>
<feature type="domain" description="F-box" evidence="1">
    <location>
        <begin position="10"/>
        <end position="59"/>
    </location>
</feature>
<gene>
    <name evidence="2" type="ORF">URODEC1_LOCUS93110</name>
</gene>
<dbReference type="PANTHER" id="PTHR13318">
    <property type="entry name" value="PARTNER OF PAIRED, ISOFORM B-RELATED"/>
    <property type="match status" value="1"/>
</dbReference>
<dbReference type="Gene3D" id="1.20.1280.50">
    <property type="match status" value="1"/>
</dbReference>
<dbReference type="InterPro" id="IPR001611">
    <property type="entry name" value="Leu-rich_rpt"/>
</dbReference>
<dbReference type="FunFam" id="3.80.10.10:FF:000690">
    <property type="entry name" value="F-box/LRR-repeat protein 14"/>
    <property type="match status" value="1"/>
</dbReference>
<dbReference type="InterPro" id="IPR032675">
    <property type="entry name" value="LRR_dom_sf"/>
</dbReference>
<sequence>MRSPKHRGCAISMEDLPEALLGEIIKRLSTTSDLNFISLVSKRLYTVEAEQRHAIYVGCGVSPVTVALESLCSRFQNLCKVEFNYSGWTPNDGMQLDNQGLHVFSSCCPSLTDLALSFCSYIDDSGLGFLVSFKKLISLRLKALPKITSAGLLSVVVGCKSLSALWLLSCKNVETVEWLEFLGKNGSLEELVVQNCMKIDQFDPLTFGSGWMKLQKFEFQNWYLPDKFEFRGHSDVARSQSTYDLCCDRLKDLTLARISMEAETGLCYLLKKCKALENLSLYYVLGVHDNDMIKLAHNCRNLRSISLMLTPQRCEVYRTSLTDGSLKALAVSCPMLQSFELTFFGCEPDYPEIGFTQEGLVMLIQTCPIRHLVLGGADIFDDEGMKALSCAQFLESLKLVKCIAITDAGMHHLASSPSLINLTLELCDGLTDDGVAKVVHARKLESLTIEKCPRISLKAVQGAAKTVHYTDDCPGFKEWVDRCVYGPEVYDHIDF</sequence>
<dbReference type="PROSITE" id="PS50181">
    <property type="entry name" value="FBOX"/>
    <property type="match status" value="1"/>
</dbReference>
<organism evidence="2 3">
    <name type="scientific">Urochloa decumbens</name>
    <dbReference type="NCBI Taxonomy" id="240449"/>
    <lineage>
        <taxon>Eukaryota</taxon>
        <taxon>Viridiplantae</taxon>
        <taxon>Streptophyta</taxon>
        <taxon>Embryophyta</taxon>
        <taxon>Tracheophyta</taxon>
        <taxon>Spermatophyta</taxon>
        <taxon>Magnoliopsida</taxon>
        <taxon>Liliopsida</taxon>
        <taxon>Poales</taxon>
        <taxon>Poaceae</taxon>
        <taxon>PACMAD clade</taxon>
        <taxon>Panicoideae</taxon>
        <taxon>Panicodae</taxon>
        <taxon>Paniceae</taxon>
        <taxon>Melinidinae</taxon>
        <taxon>Urochloa</taxon>
    </lineage>
</organism>
<dbReference type="InterPro" id="IPR001810">
    <property type="entry name" value="F-box_dom"/>
</dbReference>
<dbReference type="Pfam" id="PF25372">
    <property type="entry name" value="DUF7885"/>
    <property type="match status" value="1"/>
</dbReference>
<proteinExistence type="predicted"/>
<dbReference type="InterPro" id="IPR057207">
    <property type="entry name" value="FBXL15_LRR"/>
</dbReference>
<evidence type="ECO:0000313" key="2">
    <source>
        <dbReference type="EMBL" id="CAL5053193.1"/>
    </source>
</evidence>